<reference evidence="2 3" key="1">
    <citation type="journal article" date="2017" name="Appl. Environ. Microbiol.">
        <title>Parallel evolution of two clades of a major Atlantic endemic Vibrio parahaemolyticus pathogen lineage by independent acquisition of related pathogenicity islands.</title>
        <authorList>
            <person name="Xu F."/>
            <person name="Gonzalez-Escalona N."/>
            <person name="Drees K.P."/>
            <person name="Sebra R.P."/>
            <person name="Cooper V.S."/>
            <person name="Jones S.H."/>
            <person name="Whistler C.A."/>
        </authorList>
    </citation>
    <scope>NUCLEOTIDE SEQUENCE [LARGE SCALE GENOMIC DNA]</scope>
    <source>
        <strain evidence="2 3">MAVP-3</strain>
    </source>
</reference>
<dbReference type="InterPro" id="IPR018317">
    <property type="entry name" value="QueC"/>
</dbReference>
<evidence type="ECO:0000313" key="3">
    <source>
        <dbReference type="Proteomes" id="UP000214596"/>
    </source>
</evidence>
<organism evidence="2 3">
    <name type="scientific">Vibrio parahaemolyticus</name>
    <dbReference type="NCBI Taxonomy" id="670"/>
    <lineage>
        <taxon>Bacteria</taxon>
        <taxon>Pseudomonadati</taxon>
        <taxon>Pseudomonadota</taxon>
        <taxon>Gammaproteobacteria</taxon>
        <taxon>Vibrionales</taxon>
        <taxon>Vibrionaceae</taxon>
        <taxon>Vibrio</taxon>
    </lineage>
</organism>
<dbReference type="AlphaFoldDB" id="A0A227GVG3"/>
<dbReference type="InterPro" id="IPR014729">
    <property type="entry name" value="Rossmann-like_a/b/a_fold"/>
</dbReference>
<dbReference type="SUPFAM" id="SSF52402">
    <property type="entry name" value="Adenine nucleotide alpha hydrolases-like"/>
    <property type="match status" value="1"/>
</dbReference>
<feature type="non-terminal residue" evidence="2">
    <location>
        <position position="30"/>
    </location>
</feature>
<dbReference type="Pfam" id="PF06508">
    <property type="entry name" value="QueC"/>
    <property type="match status" value="1"/>
</dbReference>
<accession>A0A227GVG3</accession>
<dbReference type="GO" id="GO:0008616">
    <property type="term" value="P:tRNA queuosine(34) biosynthetic process"/>
    <property type="evidence" value="ECO:0007669"/>
    <property type="project" value="UniProtKB-KW"/>
</dbReference>
<evidence type="ECO:0000256" key="1">
    <source>
        <dbReference type="ARBA" id="ARBA00022785"/>
    </source>
</evidence>
<evidence type="ECO:0000313" key="2">
    <source>
        <dbReference type="EMBL" id="OXD97722.1"/>
    </source>
</evidence>
<proteinExistence type="predicted"/>
<comment type="caution">
    <text evidence="2">The sequence shown here is derived from an EMBL/GenBank/DDBJ whole genome shotgun (WGS) entry which is preliminary data.</text>
</comment>
<dbReference type="EMBL" id="NIXT01005645">
    <property type="protein sequence ID" value="OXD97722.1"/>
    <property type="molecule type" value="Genomic_DNA"/>
</dbReference>
<keyword evidence="1" id="KW-0671">Queuosine biosynthesis</keyword>
<sequence length="30" mass="3239">MKKAVVVFSGGQDSTTCLVQALKEFDEVHA</sequence>
<gene>
    <name evidence="2" type="ORF">CA163_39805</name>
</gene>
<dbReference type="Gene3D" id="3.40.50.620">
    <property type="entry name" value="HUPs"/>
    <property type="match status" value="1"/>
</dbReference>
<name>A0A227GVG3_VIBPH</name>
<dbReference type="Proteomes" id="UP000214596">
    <property type="component" value="Unassembled WGS sequence"/>
</dbReference>
<protein>
    <submittedName>
        <fullName evidence="2">7-cyano-7-deazaguanine synthase</fullName>
    </submittedName>
</protein>